<proteinExistence type="predicted"/>
<dbReference type="PANTHER" id="PTHR30137:SF8">
    <property type="entry name" value="BLR5498 PROTEIN"/>
    <property type="match status" value="1"/>
</dbReference>
<accession>A0AA41XAJ3</accession>
<evidence type="ECO:0000313" key="5">
    <source>
        <dbReference type="Proteomes" id="UP001165587"/>
    </source>
</evidence>
<dbReference type="Pfam" id="PF00296">
    <property type="entry name" value="Bac_luciferase"/>
    <property type="match status" value="1"/>
</dbReference>
<dbReference type="AlphaFoldDB" id="A0AA41XAJ3"/>
<keyword evidence="2" id="KW-0503">Monooxygenase</keyword>
<dbReference type="GO" id="GO:0005829">
    <property type="term" value="C:cytosol"/>
    <property type="evidence" value="ECO:0007669"/>
    <property type="project" value="TreeGrafter"/>
</dbReference>
<dbReference type="Gene3D" id="3.20.20.30">
    <property type="entry name" value="Luciferase-like domain"/>
    <property type="match status" value="1"/>
</dbReference>
<keyword evidence="5" id="KW-1185">Reference proteome</keyword>
<feature type="domain" description="Luciferase-like" evidence="3">
    <location>
        <begin position="38"/>
        <end position="326"/>
    </location>
</feature>
<dbReference type="InterPro" id="IPR050766">
    <property type="entry name" value="Bact_Lucif_Oxidored"/>
</dbReference>
<comment type="caution">
    <text evidence="4">The sequence shown here is derived from an EMBL/GenBank/DDBJ whole genome shotgun (WGS) entry which is preliminary data.</text>
</comment>
<dbReference type="InterPro" id="IPR011251">
    <property type="entry name" value="Luciferase-like_dom"/>
</dbReference>
<evidence type="ECO:0000256" key="2">
    <source>
        <dbReference type="ARBA" id="ARBA00023033"/>
    </source>
</evidence>
<dbReference type="RefSeq" id="WP_259525079.1">
    <property type="nucleotide sequence ID" value="NZ_JANLCK010000001.1"/>
</dbReference>
<dbReference type="Proteomes" id="UP001165587">
    <property type="component" value="Unassembled WGS sequence"/>
</dbReference>
<evidence type="ECO:0000259" key="3">
    <source>
        <dbReference type="Pfam" id="PF00296"/>
    </source>
</evidence>
<dbReference type="EMBL" id="JANLCK010000001">
    <property type="protein sequence ID" value="MCS5724651.1"/>
    <property type="molecule type" value="Genomic_DNA"/>
</dbReference>
<dbReference type="InterPro" id="IPR036661">
    <property type="entry name" value="Luciferase-like_sf"/>
</dbReference>
<dbReference type="PANTHER" id="PTHR30137">
    <property type="entry name" value="LUCIFERASE-LIKE MONOOXYGENASE"/>
    <property type="match status" value="1"/>
</dbReference>
<dbReference type="SUPFAM" id="SSF51679">
    <property type="entry name" value="Bacterial luciferase-like"/>
    <property type="match status" value="1"/>
</dbReference>
<dbReference type="GO" id="GO:0004497">
    <property type="term" value="F:monooxygenase activity"/>
    <property type="evidence" value="ECO:0007669"/>
    <property type="project" value="UniProtKB-KW"/>
</dbReference>
<protein>
    <submittedName>
        <fullName evidence="4">LLM class flavin-dependent oxidoreductase</fullName>
    </submittedName>
</protein>
<evidence type="ECO:0000313" key="4">
    <source>
        <dbReference type="EMBL" id="MCS5724651.1"/>
    </source>
</evidence>
<evidence type="ECO:0000256" key="1">
    <source>
        <dbReference type="ARBA" id="ARBA00023002"/>
    </source>
</evidence>
<dbReference type="GO" id="GO:0016705">
    <property type="term" value="F:oxidoreductase activity, acting on paired donors, with incorporation or reduction of molecular oxygen"/>
    <property type="evidence" value="ECO:0007669"/>
    <property type="project" value="InterPro"/>
</dbReference>
<sequence>MSNEAFPAEAVKFVHQYGVGLHSPEHEYDVHDPAWQKRQVDDFIEFAVLAEDLGFDGLTVTEHHAPQMTCPSPHLLIAAAAMKTSTIRLGTAVTVLPLYHPVRVAEEAGLLDLLSGGRFELGLGRGVPGEALLAGVREMDQDSSRRAWSESLDLLNRMLTGRDVTFDGEFFTVERPTTIATRSLQPTLPIWLGGASRETMQLAGRHGWNIMRNFGSNADHREALDAYLESASAHGFERSGENMMIERFVAIGEDSAQAEQRLSNLASNFGRFISLYTADGRRAVPETDGEFQIDKGSKGRPALAVGGTPEEIIDSLQETIDESGARRILVETFSREETVLFATEVMPVLRARSARNSDERAGVAAHA</sequence>
<keyword evidence="1" id="KW-0560">Oxidoreductase</keyword>
<name>A0AA41XAJ3_9MICO</name>
<organism evidence="4 5">
    <name type="scientific">Herbiconiux oxytropis</name>
    <dbReference type="NCBI Taxonomy" id="2970915"/>
    <lineage>
        <taxon>Bacteria</taxon>
        <taxon>Bacillati</taxon>
        <taxon>Actinomycetota</taxon>
        <taxon>Actinomycetes</taxon>
        <taxon>Micrococcales</taxon>
        <taxon>Microbacteriaceae</taxon>
        <taxon>Herbiconiux</taxon>
    </lineage>
</organism>
<gene>
    <name evidence="4" type="ORF">N1028_01945</name>
</gene>
<reference evidence="4" key="1">
    <citation type="submission" date="2022-08" db="EMBL/GenBank/DDBJ databases">
        <authorList>
            <person name="Deng Y."/>
            <person name="Han X.-F."/>
            <person name="Zhang Y.-Q."/>
        </authorList>
    </citation>
    <scope>NUCLEOTIDE SEQUENCE</scope>
    <source>
        <strain evidence="4">CPCC 203407</strain>
    </source>
</reference>